<accession>A0ACB1ABL9</accession>
<keyword evidence="2" id="KW-1185">Reference proteome</keyword>
<sequence>MQGCSIYYLKISIGPVMAPSNPPQGHLRNVFVLVLLYEVALLFVSKPFFQQKRQFIIRKY</sequence>
<dbReference type="EMBL" id="CAVMJV010000074">
    <property type="protein sequence ID" value="CAK5088805.1"/>
    <property type="molecule type" value="Genomic_DNA"/>
</dbReference>
<gene>
    <name evidence="1" type="ORF">MENTE1834_LOCUS36486</name>
</gene>
<protein>
    <submittedName>
        <fullName evidence="1">Uncharacterized protein</fullName>
    </submittedName>
</protein>
<proteinExistence type="predicted"/>
<reference evidence="1" key="1">
    <citation type="submission" date="2023-11" db="EMBL/GenBank/DDBJ databases">
        <authorList>
            <person name="Poullet M."/>
        </authorList>
    </citation>
    <scope>NUCLEOTIDE SEQUENCE</scope>
    <source>
        <strain evidence="1">E1834</strain>
    </source>
</reference>
<dbReference type="Proteomes" id="UP001497535">
    <property type="component" value="Unassembled WGS sequence"/>
</dbReference>
<evidence type="ECO:0000313" key="2">
    <source>
        <dbReference type="Proteomes" id="UP001497535"/>
    </source>
</evidence>
<evidence type="ECO:0000313" key="1">
    <source>
        <dbReference type="EMBL" id="CAK5088805.1"/>
    </source>
</evidence>
<organism evidence="1 2">
    <name type="scientific">Meloidogyne enterolobii</name>
    <name type="common">Root-knot nematode worm</name>
    <name type="synonym">Meloidogyne mayaguensis</name>
    <dbReference type="NCBI Taxonomy" id="390850"/>
    <lineage>
        <taxon>Eukaryota</taxon>
        <taxon>Metazoa</taxon>
        <taxon>Ecdysozoa</taxon>
        <taxon>Nematoda</taxon>
        <taxon>Chromadorea</taxon>
        <taxon>Rhabditida</taxon>
        <taxon>Tylenchina</taxon>
        <taxon>Tylenchomorpha</taxon>
        <taxon>Tylenchoidea</taxon>
        <taxon>Meloidogynidae</taxon>
        <taxon>Meloidogyninae</taxon>
        <taxon>Meloidogyne</taxon>
    </lineage>
</organism>
<comment type="caution">
    <text evidence="1">The sequence shown here is derived from an EMBL/GenBank/DDBJ whole genome shotgun (WGS) entry which is preliminary data.</text>
</comment>
<name>A0ACB1ABL9_MELEN</name>